<organism evidence="3 4">
    <name type="scientific">Sorangium cellulosum</name>
    <name type="common">Polyangium cellulosum</name>
    <dbReference type="NCBI Taxonomy" id="56"/>
    <lineage>
        <taxon>Bacteria</taxon>
        <taxon>Pseudomonadati</taxon>
        <taxon>Myxococcota</taxon>
        <taxon>Polyangia</taxon>
        <taxon>Polyangiales</taxon>
        <taxon>Polyangiaceae</taxon>
        <taxon>Sorangium</taxon>
    </lineage>
</organism>
<keyword evidence="1" id="KW-0460">Magnesium</keyword>
<evidence type="ECO:0000256" key="1">
    <source>
        <dbReference type="PIRSR" id="PIRSR600760-2"/>
    </source>
</evidence>
<dbReference type="AlphaFoldDB" id="A0A2L0ETJ2"/>
<name>A0A2L0ETJ2_SORCE</name>
<feature type="binding site" evidence="1">
    <location>
        <position position="105"/>
    </location>
    <ligand>
        <name>Mg(2+)</name>
        <dbReference type="ChEBI" id="CHEBI:18420"/>
        <label>1</label>
        <note>catalytic</note>
    </ligand>
</feature>
<dbReference type="GO" id="GO:0008934">
    <property type="term" value="F:inositol monophosphate 1-phosphatase activity"/>
    <property type="evidence" value="ECO:0007669"/>
    <property type="project" value="TreeGrafter"/>
</dbReference>
<dbReference type="PANTHER" id="PTHR20854">
    <property type="entry name" value="INOSITOL MONOPHOSPHATASE"/>
    <property type="match status" value="1"/>
</dbReference>
<protein>
    <submittedName>
        <fullName evidence="3">Inositol phosphatase</fullName>
    </submittedName>
</protein>
<dbReference type="GO" id="GO:0006020">
    <property type="term" value="P:inositol metabolic process"/>
    <property type="evidence" value="ECO:0007669"/>
    <property type="project" value="TreeGrafter"/>
</dbReference>
<gene>
    <name evidence="3" type="ORF">SOCE26_040610</name>
</gene>
<dbReference type="PANTHER" id="PTHR20854:SF4">
    <property type="entry name" value="INOSITOL-1-MONOPHOSPHATASE-RELATED"/>
    <property type="match status" value="1"/>
</dbReference>
<accession>A0A2L0ETJ2</accession>
<evidence type="ECO:0000313" key="4">
    <source>
        <dbReference type="Proteomes" id="UP000238348"/>
    </source>
</evidence>
<dbReference type="Gene3D" id="3.30.540.10">
    <property type="entry name" value="Fructose-1,6-Bisphosphatase, subunit A, domain 1"/>
    <property type="match status" value="1"/>
</dbReference>
<sequence length="284" mass="30289">MKAHSEPMTDHATRRGQSAASAEDEPLLPTVVAALSAAGERLVERFSTAPRLGSRGEIFAALAANDAVSLDALREPLSRARPEARWVEDELECGPLPEGEWWVTDTVEGNINHIHGMTDWCVTATLVRDNDPVLTVVHLPLSGDTYTARKGAGAYLGTRRLQASTKSELDAAFVGTGQARPDEDKETFRRIGQSVTAMLGSALVLRVSVPATLLLIQVAAGRMDVFWQYSQIRSGLVAGALLVAEAGGAVTDTRGNPWSLASEDFLAAAPQLHAGVVDVLSTIR</sequence>
<dbReference type="SUPFAM" id="SSF56655">
    <property type="entry name" value="Carbohydrate phosphatase"/>
    <property type="match status" value="1"/>
</dbReference>
<dbReference type="GO" id="GO:0007165">
    <property type="term" value="P:signal transduction"/>
    <property type="evidence" value="ECO:0007669"/>
    <property type="project" value="TreeGrafter"/>
</dbReference>
<dbReference type="GO" id="GO:0046872">
    <property type="term" value="F:metal ion binding"/>
    <property type="evidence" value="ECO:0007669"/>
    <property type="project" value="UniProtKB-KW"/>
</dbReference>
<dbReference type="EMBL" id="CP012673">
    <property type="protein sequence ID" value="AUX42628.1"/>
    <property type="molecule type" value="Genomic_DNA"/>
</dbReference>
<comment type="cofactor">
    <cofactor evidence="1">
        <name>Mg(2+)</name>
        <dbReference type="ChEBI" id="CHEBI:18420"/>
    </cofactor>
</comment>
<evidence type="ECO:0000313" key="3">
    <source>
        <dbReference type="EMBL" id="AUX42628.1"/>
    </source>
</evidence>
<dbReference type="PRINTS" id="PR00377">
    <property type="entry name" value="IMPHPHTASES"/>
</dbReference>
<dbReference type="RefSeq" id="WP_199789707.1">
    <property type="nucleotide sequence ID" value="NZ_CP012673.1"/>
</dbReference>
<feature type="compositionally biased region" description="Basic and acidic residues" evidence="2">
    <location>
        <begin position="1"/>
        <end position="13"/>
    </location>
</feature>
<proteinExistence type="predicted"/>
<keyword evidence="1" id="KW-0479">Metal-binding</keyword>
<dbReference type="Proteomes" id="UP000238348">
    <property type="component" value="Chromosome"/>
</dbReference>
<feature type="region of interest" description="Disordered" evidence="2">
    <location>
        <begin position="1"/>
        <end position="25"/>
    </location>
</feature>
<dbReference type="Pfam" id="PF00459">
    <property type="entry name" value="Inositol_P"/>
    <property type="match status" value="1"/>
</dbReference>
<dbReference type="InterPro" id="IPR000760">
    <property type="entry name" value="Inositol_monophosphatase-like"/>
</dbReference>
<reference evidence="3 4" key="1">
    <citation type="submission" date="2015-09" db="EMBL/GenBank/DDBJ databases">
        <title>Sorangium comparison.</title>
        <authorList>
            <person name="Zaburannyi N."/>
            <person name="Bunk B."/>
            <person name="Overmann J."/>
            <person name="Mueller R."/>
        </authorList>
    </citation>
    <scope>NUCLEOTIDE SEQUENCE [LARGE SCALE GENOMIC DNA]</scope>
    <source>
        <strain evidence="3 4">So ce26</strain>
    </source>
</reference>
<evidence type="ECO:0000256" key="2">
    <source>
        <dbReference type="SAM" id="MobiDB-lite"/>
    </source>
</evidence>
<dbReference type="Gene3D" id="3.40.190.80">
    <property type="match status" value="1"/>
</dbReference>